<evidence type="ECO:0000313" key="3">
    <source>
        <dbReference type="Proteomes" id="UP000799779"/>
    </source>
</evidence>
<gene>
    <name evidence="2" type="ORF">P154DRAFT_379813</name>
</gene>
<reference evidence="2" key="1">
    <citation type="journal article" date="2020" name="Stud. Mycol.">
        <title>101 Dothideomycetes genomes: a test case for predicting lifestyles and emergence of pathogens.</title>
        <authorList>
            <person name="Haridas S."/>
            <person name="Albert R."/>
            <person name="Binder M."/>
            <person name="Bloem J."/>
            <person name="Labutti K."/>
            <person name="Salamov A."/>
            <person name="Andreopoulos B."/>
            <person name="Baker S."/>
            <person name="Barry K."/>
            <person name="Bills G."/>
            <person name="Bluhm B."/>
            <person name="Cannon C."/>
            <person name="Castanera R."/>
            <person name="Culley D."/>
            <person name="Daum C."/>
            <person name="Ezra D."/>
            <person name="Gonzalez J."/>
            <person name="Henrissat B."/>
            <person name="Kuo A."/>
            <person name="Liang C."/>
            <person name="Lipzen A."/>
            <person name="Lutzoni F."/>
            <person name="Magnuson J."/>
            <person name="Mondo S."/>
            <person name="Nolan M."/>
            <person name="Ohm R."/>
            <person name="Pangilinan J."/>
            <person name="Park H.-J."/>
            <person name="Ramirez L."/>
            <person name="Alfaro M."/>
            <person name="Sun H."/>
            <person name="Tritt A."/>
            <person name="Yoshinaga Y."/>
            <person name="Zwiers L.-H."/>
            <person name="Turgeon B."/>
            <person name="Goodwin S."/>
            <person name="Spatafora J."/>
            <person name="Crous P."/>
            <person name="Grigoriev I."/>
        </authorList>
    </citation>
    <scope>NUCLEOTIDE SEQUENCE</scope>
    <source>
        <strain evidence="2">CBS 123094</strain>
    </source>
</reference>
<evidence type="ECO:0000259" key="1">
    <source>
        <dbReference type="Pfam" id="PF20150"/>
    </source>
</evidence>
<sequence length="190" mass="22303">MNTFYPFPRLPYELRMQIWEMTVEPRTIHVRAKKFEWKVSSATWGQNAPSPDLFSPTPAPAVLHVCREARNHGLYQMGFSEILNSDGPGIQYIWVNWEIDMIDIGPTDLGYFKAIANSFQLLMFERDFETEYFFYSEGHEVAEFKNLREIHVMCTELCGLYNWIGVFEGGHYWPCGRENMYFKDQSSGRV</sequence>
<dbReference type="PANTHER" id="PTHR35910">
    <property type="entry name" value="2EXR DOMAIN-CONTAINING PROTEIN"/>
    <property type="match status" value="1"/>
</dbReference>
<dbReference type="OrthoDB" id="3473305at2759"/>
<organism evidence="2 3">
    <name type="scientific">Amniculicola lignicola CBS 123094</name>
    <dbReference type="NCBI Taxonomy" id="1392246"/>
    <lineage>
        <taxon>Eukaryota</taxon>
        <taxon>Fungi</taxon>
        <taxon>Dikarya</taxon>
        <taxon>Ascomycota</taxon>
        <taxon>Pezizomycotina</taxon>
        <taxon>Dothideomycetes</taxon>
        <taxon>Pleosporomycetidae</taxon>
        <taxon>Pleosporales</taxon>
        <taxon>Amniculicolaceae</taxon>
        <taxon>Amniculicola</taxon>
    </lineage>
</organism>
<keyword evidence="3" id="KW-1185">Reference proteome</keyword>
<dbReference type="PANTHER" id="PTHR35910:SF1">
    <property type="entry name" value="2EXR DOMAIN-CONTAINING PROTEIN"/>
    <property type="match status" value="1"/>
</dbReference>
<feature type="domain" description="2EXR" evidence="1">
    <location>
        <begin position="4"/>
        <end position="102"/>
    </location>
</feature>
<dbReference type="EMBL" id="ML977571">
    <property type="protein sequence ID" value="KAF2003788.1"/>
    <property type="molecule type" value="Genomic_DNA"/>
</dbReference>
<proteinExistence type="predicted"/>
<dbReference type="Proteomes" id="UP000799779">
    <property type="component" value="Unassembled WGS sequence"/>
</dbReference>
<dbReference type="AlphaFoldDB" id="A0A6A5WRU0"/>
<dbReference type="InterPro" id="IPR045518">
    <property type="entry name" value="2EXR"/>
</dbReference>
<dbReference type="Pfam" id="PF20150">
    <property type="entry name" value="2EXR"/>
    <property type="match status" value="1"/>
</dbReference>
<evidence type="ECO:0000313" key="2">
    <source>
        <dbReference type="EMBL" id="KAF2003788.1"/>
    </source>
</evidence>
<protein>
    <recommendedName>
        <fullName evidence="1">2EXR domain-containing protein</fullName>
    </recommendedName>
</protein>
<feature type="non-terminal residue" evidence="2">
    <location>
        <position position="190"/>
    </location>
</feature>
<name>A0A6A5WRU0_9PLEO</name>
<accession>A0A6A5WRU0</accession>